<dbReference type="EMBL" id="JABWSX010000001">
    <property type="protein sequence ID" value="NVL07797.1"/>
    <property type="molecule type" value="Genomic_DNA"/>
</dbReference>
<comment type="caution">
    <text evidence="1">The sequence shown here is derived from an EMBL/GenBank/DDBJ whole genome shotgun (WGS) entry which is preliminary data.</text>
</comment>
<accession>A0A974AAV8</accession>
<dbReference type="AlphaFoldDB" id="A0A974AAV8"/>
<organism evidence="1">
    <name type="scientific">Bradyrhizobium quebecense</name>
    <dbReference type="NCBI Taxonomy" id="2748629"/>
    <lineage>
        <taxon>Bacteria</taxon>
        <taxon>Pseudomonadati</taxon>
        <taxon>Pseudomonadota</taxon>
        <taxon>Alphaproteobacteria</taxon>
        <taxon>Hyphomicrobiales</taxon>
        <taxon>Nitrobacteraceae</taxon>
        <taxon>Bradyrhizobium</taxon>
    </lineage>
</organism>
<protein>
    <submittedName>
        <fullName evidence="1">DUF5309 family protein</fullName>
    </submittedName>
</protein>
<name>A0A974AAV8_9BRAD</name>
<reference evidence="1" key="1">
    <citation type="submission" date="2020-06" db="EMBL/GenBank/DDBJ databases">
        <title>Whole Genome Sequence of Bradyrhizobium sp. Strain 66S1MB.</title>
        <authorList>
            <person name="Bromfield E."/>
            <person name="Cloutier S."/>
        </authorList>
    </citation>
    <scope>NUCLEOTIDE SEQUENCE</scope>
    <source>
        <strain evidence="1">66S1MB</strain>
    </source>
</reference>
<proteinExistence type="predicted"/>
<dbReference type="Pfam" id="PF17236">
    <property type="entry name" value="SU10_MCP"/>
    <property type="match status" value="1"/>
</dbReference>
<gene>
    <name evidence="1" type="ORF">HU230_19020</name>
</gene>
<dbReference type="InterPro" id="IPR035198">
    <property type="entry name" value="SU10_MCP"/>
</dbReference>
<sequence>MATYQTFQTVGIKEDISDIISNISPTKTPFQTSIGSESVDNTLFQWQEDSLRNVAANQQVEGADATFIAAVPTVMRNNRTQIMTEAVQVSGTLDRVSKYGRAKEMAYQMAKSAAALKRDLENAYVGTAQSASAGNAVTAATLAGYQLQIGAANITYMGAVTPITEAKLLTNLQAVYTSGADPSIIQVTPANSLVVAAFASAAGRYRTISGAESKTTTLVNVVNLYVSPFGETKVVINRFLRAGNTLVYEPDMWKKATLRPWSRETLAKTGDSTKMMLLGEFSLKHKNYLGSGIVVEQVSSGF</sequence>
<dbReference type="RefSeq" id="WP_176531414.1">
    <property type="nucleotide sequence ID" value="NZ_CP088022.1"/>
</dbReference>
<evidence type="ECO:0000313" key="1">
    <source>
        <dbReference type="EMBL" id="NVL07797.1"/>
    </source>
</evidence>